<name>A0ABM1SRY1_LIMPO</name>
<evidence type="ECO:0000313" key="2">
    <source>
        <dbReference type="Proteomes" id="UP000694941"/>
    </source>
</evidence>
<dbReference type="GeneID" id="106463231"/>
<keyword evidence="2" id="KW-1185">Reference proteome</keyword>
<sequence>METSAIKILMMMMMIILGATSARNQKNQGSPKFKQLFCNSKTTDITRQRRLNCVKNNLPSQLAQAWENCSATKFPGAEPLQYIKQMCSDNNKLKEMFVCVTEKLANGEVNIASLQKGLNLQKRQIMDPLTVTRDTLSVQFSVYSR</sequence>
<keyword evidence="1" id="KW-0732">Signal</keyword>
<accession>A0ABM1SRY1</accession>
<proteinExistence type="predicted"/>
<reference evidence="3" key="1">
    <citation type="submission" date="2025-08" db="UniProtKB">
        <authorList>
            <consortium name="RefSeq"/>
        </authorList>
    </citation>
    <scope>IDENTIFICATION</scope>
    <source>
        <tissue evidence="3">Muscle</tissue>
    </source>
</reference>
<gene>
    <name evidence="3" type="primary">LOC106463231</name>
</gene>
<feature type="chain" id="PRO_5046887018" evidence="1">
    <location>
        <begin position="22"/>
        <end position="145"/>
    </location>
</feature>
<evidence type="ECO:0000313" key="3">
    <source>
        <dbReference type="RefSeq" id="XP_022246387.1"/>
    </source>
</evidence>
<organism evidence="2 3">
    <name type="scientific">Limulus polyphemus</name>
    <name type="common">Atlantic horseshoe crab</name>
    <dbReference type="NCBI Taxonomy" id="6850"/>
    <lineage>
        <taxon>Eukaryota</taxon>
        <taxon>Metazoa</taxon>
        <taxon>Ecdysozoa</taxon>
        <taxon>Arthropoda</taxon>
        <taxon>Chelicerata</taxon>
        <taxon>Merostomata</taxon>
        <taxon>Xiphosura</taxon>
        <taxon>Limulidae</taxon>
        <taxon>Limulus</taxon>
    </lineage>
</organism>
<evidence type="ECO:0000256" key="1">
    <source>
        <dbReference type="SAM" id="SignalP"/>
    </source>
</evidence>
<feature type="signal peptide" evidence="1">
    <location>
        <begin position="1"/>
        <end position="21"/>
    </location>
</feature>
<protein>
    <submittedName>
        <fullName evidence="3">Uncharacterized protein LOC106463231</fullName>
    </submittedName>
</protein>
<dbReference type="RefSeq" id="XP_022246387.1">
    <property type="nucleotide sequence ID" value="XM_022390679.1"/>
</dbReference>
<dbReference type="Proteomes" id="UP000694941">
    <property type="component" value="Unplaced"/>
</dbReference>